<keyword evidence="8" id="KW-1185">Reference proteome</keyword>
<proteinExistence type="inferred from homology"/>
<dbReference type="STRING" id="1384057.CD33_13000"/>
<dbReference type="PANTHER" id="PTHR38461:SF1">
    <property type="entry name" value="4-DEOXY-L-THREO-5-HEXOSULOSE-URONATE KETOL-ISOMERASE"/>
    <property type="match status" value="1"/>
</dbReference>
<dbReference type="OrthoDB" id="9770644at2"/>
<organism evidence="7 8">
    <name type="scientific">Ureibacillus sinduriensis BLB-1 = JCM 15800</name>
    <dbReference type="NCBI Taxonomy" id="1384057"/>
    <lineage>
        <taxon>Bacteria</taxon>
        <taxon>Bacillati</taxon>
        <taxon>Bacillota</taxon>
        <taxon>Bacilli</taxon>
        <taxon>Bacillales</taxon>
        <taxon>Caryophanaceae</taxon>
        <taxon>Ureibacillus</taxon>
    </lineage>
</organism>
<dbReference type="InterPro" id="IPR011051">
    <property type="entry name" value="RmlC_Cupin_sf"/>
</dbReference>
<dbReference type="CDD" id="cd20294">
    <property type="entry name" value="cupin_KduI_N"/>
    <property type="match status" value="1"/>
</dbReference>
<evidence type="ECO:0000256" key="6">
    <source>
        <dbReference type="HAMAP-Rule" id="MF_00687"/>
    </source>
</evidence>
<dbReference type="HAMAP" id="MF_00687">
    <property type="entry name" value="KduI"/>
    <property type="match status" value="1"/>
</dbReference>
<dbReference type="Proteomes" id="UP000030408">
    <property type="component" value="Unassembled WGS sequence"/>
</dbReference>
<dbReference type="InterPro" id="IPR007045">
    <property type="entry name" value="KduI"/>
</dbReference>
<evidence type="ECO:0000256" key="4">
    <source>
        <dbReference type="ARBA" id="ARBA00022833"/>
    </source>
</evidence>
<evidence type="ECO:0000313" key="7">
    <source>
        <dbReference type="EMBL" id="KGR75184.1"/>
    </source>
</evidence>
<evidence type="ECO:0000256" key="1">
    <source>
        <dbReference type="ARBA" id="ARBA00000552"/>
    </source>
</evidence>
<name>A0A0A3HS04_9BACL</name>
<dbReference type="NCBIfam" id="NF002091">
    <property type="entry name" value="PRK00924.1"/>
    <property type="match status" value="1"/>
</dbReference>
<comment type="function">
    <text evidence="6">Catalyzes the isomerization of 5-dehydro-4-deoxy-D-glucuronate to 3-deoxy-D-glycero-2,5-hexodiulosonate.</text>
</comment>
<dbReference type="PIRSF" id="PIRSF006625">
    <property type="entry name" value="KduI"/>
    <property type="match status" value="1"/>
</dbReference>
<dbReference type="GO" id="GO:0008270">
    <property type="term" value="F:zinc ion binding"/>
    <property type="evidence" value="ECO:0007669"/>
    <property type="project" value="UniProtKB-UniRule"/>
</dbReference>
<keyword evidence="5 6" id="KW-0413">Isomerase</keyword>
<comment type="pathway">
    <text evidence="6">Glycan metabolism; pectin degradation; 2-dehydro-3-deoxy-D-gluconate from pectin: step 4/5.</text>
</comment>
<feature type="binding site" evidence="6">
    <location>
        <position position="194"/>
    </location>
    <ligand>
        <name>Zn(2+)</name>
        <dbReference type="ChEBI" id="CHEBI:29105"/>
    </ligand>
</feature>
<dbReference type="GO" id="GO:0042840">
    <property type="term" value="P:D-glucuronate catabolic process"/>
    <property type="evidence" value="ECO:0007669"/>
    <property type="project" value="TreeGrafter"/>
</dbReference>
<dbReference type="PANTHER" id="PTHR38461">
    <property type="entry name" value="4-DEOXY-L-THREO-5-HEXOSULOSE-URONATE KETOL-ISOMERASE"/>
    <property type="match status" value="1"/>
</dbReference>
<comment type="catalytic activity">
    <reaction evidence="1 6">
        <text>5-dehydro-4-deoxy-D-glucuronate = 3-deoxy-D-glycero-2,5-hexodiulosonate</text>
        <dbReference type="Rhea" id="RHEA:23896"/>
        <dbReference type="ChEBI" id="CHEBI:17117"/>
        <dbReference type="ChEBI" id="CHEBI:29071"/>
        <dbReference type="EC" id="5.3.1.17"/>
    </reaction>
</comment>
<feature type="binding site" evidence="6">
    <location>
        <position position="243"/>
    </location>
    <ligand>
        <name>Zn(2+)</name>
        <dbReference type="ChEBI" id="CHEBI:29105"/>
    </ligand>
</feature>
<dbReference type="Gene3D" id="2.60.120.520">
    <property type="entry name" value="pectin degrading enzyme 5-keto 4- deoxyuronate isomerase, domain 1"/>
    <property type="match status" value="1"/>
</dbReference>
<dbReference type="EMBL" id="JPVO01000052">
    <property type="protein sequence ID" value="KGR75184.1"/>
    <property type="molecule type" value="Genomic_DNA"/>
</dbReference>
<evidence type="ECO:0000313" key="8">
    <source>
        <dbReference type="Proteomes" id="UP000030408"/>
    </source>
</evidence>
<dbReference type="InterPro" id="IPR014710">
    <property type="entry name" value="RmlC-like_jellyroll"/>
</dbReference>
<dbReference type="SUPFAM" id="SSF51182">
    <property type="entry name" value="RmlC-like cupins"/>
    <property type="match status" value="1"/>
</dbReference>
<reference evidence="7 8" key="1">
    <citation type="submission" date="2014-02" db="EMBL/GenBank/DDBJ databases">
        <title>Draft genome sequence of Lysinibacillus sinduriensis JCM 15800.</title>
        <authorList>
            <person name="Zhang F."/>
            <person name="Wang G."/>
            <person name="Zhang L."/>
        </authorList>
    </citation>
    <scope>NUCLEOTIDE SEQUENCE [LARGE SCALE GENOMIC DNA]</scope>
    <source>
        <strain evidence="7 8">JCM 15800</strain>
    </source>
</reference>
<dbReference type="GO" id="GO:0019698">
    <property type="term" value="P:D-galacturonate catabolic process"/>
    <property type="evidence" value="ECO:0007669"/>
    <property type="project" value="TreeGrafter"/>
</dbReference>
<evidence type="ECO:0000256" key="3">
    <source>
        <dbReference type="ARBA" id="ARBA00022723"/>
    </source>
</evidence>
<keyword evidence="3 6" id="KW-0479">Metal-binding</keyword>
<evidence type="ECO:0000256" key="5">
    <source>
        <dbReference type="ARBA" id="ARBA00023235"/>
    </source>
</evidence>
<comment type="similarity">
    <text evidence="2 6">Belongs to the KduI family.</text>
</comment>
<accession>A0A0A3HS04</accession>
<dbReference type="Pfam" id="PF04962">
    <property type="entry name" value="KduI"/>
    <property type="match status" value="1"/>
</dbReference>
<feature type="binding site" evidence="6">
    <location>
        <position position="196"/>
    </location>
    <ligand>
        <name>Zn(2+)</name>
        <dbReference type="ChEBI" id="CHEBI:29105"/>
    </ligand>
</feature>
<protein>
    <recommendedName>
        <fullName evidence="6">4-deoxy-L-threo-5-hexosulose-uronate ketol-isomerase</fullName>
        <ecNumber evidence="6">5.3.1.17</ecNumber>
    </recommendedName>
    <alternativeName>
        <fullName evidence="6">5-keto-4-deoxyuronate isomerase</fullName>
    </alternativeName>
    <alternativeName>
        <fullName evidence="6">DKI isomerase</fullName>
    </alternativeName>
</protein>
<feature type="binding site" evidence="6">
    <location>
        <position position="201"/>
    </location>
    <ligand>
        <name>Zn(2+)</name>
        <dbReference type="ChEBI" id="CHEBI:29105"/>
    </ligand>
</feature>
<dbReference type="eggNOG" id="COG3717">
    <property type="taxonomic scope" value="Bacteria"/>
</dbReference>
<dbReference type="EC" id="5.3.1.17" evidence="6"/>
<dbReference type="InterPro" id="IPR027449">
    <property type="entry name" value="KduI_N"/>
</dbReference>
<dbReference type="RefSeq" id="WP_036201289.1">
    <property type="nucleotide sequence ID" value="NZ_AVCY01000004.1"/>
</dbReference>
<dbReference type="GO" id="GO:0008697">
    <property type="term" value="F:4-deoxy-L-threo-5-hexosulose-uronate ketol-isomerase activity"/>
    <property type="evidence" value="ECO:0007669"/>
    <property type="project" value="UniProtKB-UniRule"/>
</dbReference>
<comment type="cofactor">
    <cofactor evidence="6">
        <name>Zn(2+)</name>
        <dbReference type="ChEBI" id="CHEBI:29105"/>
    </cofactor>
    <text evidence="6">Binds 1 zinc ion per subunit.</text>
</comment>
<keyword evidence="4 6" id="KW-0862">Zinc</keyword>
<evidence type="ECO:0000256" key="2">
    <source>
        <dbReference type="ARBA" id="ARBA00008086"/>
    </source>
</evidence>
<dbReference type="GO" id="GO:0045490">
    <property type="term" value="P:pectin catabolic process"/>
    <property type="evidence" value="ECO:0007669"/>
    <property type="project" value="UniProtKB-UniRule"/>
</dbReference>
<dbReference type="AlphaFoldDB" id="A0A0A3HS04"/>
<dbReference type="Gene3D" id="2.60.120.10">
    <property type="entry name" value="Jelly Rolls"/>
    <property type="match status" value="1"/>
</dbReference>
<dbReference type="InterPro" id="IPR021120">
    <property type="entry name" value="KduI/IolB_isomerase"/>
</dbReference>
<dbReference type="CDD" id="cd20491">
    <property type="entry name" value="cupin_KduI_C"/>
    <property type="match status" value="1"/>
</dbReference>
<comment type="caution">
    <text evidence="7">The sequence shown here is derived from an EMBL/GenBank/DDBJ whole genome shotgun (WGS) entry which is preliminary data.</text>
</comment>
<dbReference type="UniPathway" id="UPA00545">
    <property type="reaction ID" value="UER00826"/>
</dbReference>
<gene>
    <name evidence="6" type="primary">kduI</name>
    <name evidence="7" type="ORF">CD33_13000</name>
</gene>
<sequence length="276" mass="31700">MKIIYAHHPEDVKHYTTEKLREEFLMEKLFVENAGTLSYSHVDRIIYGGIYPIDQKVTLDAGKELAAKYFLERREMGVINVGGPGRIVCDGDTYDIGNKEALYIGRGTEELYFESVDSNNPAKFYINCCPAHAKYPTVKIDQEKAIKRPMGTDGNMNKRVINQYIHPDVLETCQLSMGMTVLEEGSGWNTMPCHTHERRMEVYFYFDMEEDTRVFHLMGQPNETRHIVMANEQAVLSPSWSIHSGIGTKNYTFIWGMCGENLDFDDMDHVAMKDLK</sequence>